<dbReference type="SUPFAM" id="SSF56112">
    <property type="entry name" value="Protein kinase-like (PK-like)"/>
    <property type="match status" value="1"/>
</dbReference>
<feature type="domain" description="ABC1 atypical kinase-like" evidence="1">
    <location>
        <begin position="334"/>
        <end position="407"/>
    </location>
</feature>
<dbReference type="Pfam" id="PF03109">
    <property type="entry name" value="ABC1"/>
    <property type="match status" value="2"/>
</dbReference>
<evidence type="ECO:0000313" key="3">
    <source>
        <dbReference type="Proteomes" id="UP001210925"/>
    </source>
</evidence>
<feature type="domain" description="ABC1 atypical kinase-like" evidence="1">
    <location>
        <begin position="118"/>
        <end position="272"/>
    </location>
</feature>
<evidence type="ECO:0000313" key="2">
    <source>
        <dbReference type="EMBL" id="KAJ3257201.1"/>
    </source>
</evidence>
<proteinExistence type="predicted"/>
<keyword evidence="3" id="KW-1185">Reference proteome</keyword>
<evidence type="ECO:0000259" key="1">
    <source>
        <dbReference type="Pfam" id="PF03109"/>
    </source>
</evidence>
<dbReference type="InterPro" id="IPR004147">
    <property type="entry name" value="ABC1_dom"/>
</dbReference>
<accession>A0AAD5UJ08</accession>
<dbReference type="EMBL" id="JADGKB010000041">
    <property type="protein sequence ID" value="KAJ3257201.1"/>
    <property type="molecule type" value="Genomic_DNA"/>
</dbReference>
<comment type="caution">
    <text evidence="2">The sequence shown here is derived from an EMBL/GenBank/DDBJ whole genome shotgun (WGS) entry which is preliminary data.</text>
</comment>
<dbReference type="PANTHER" id="PTHR43173">
    <property type="entry name" value="ABC1 FAMILY PROTEIN"/>
    <property type="match status" value="1"/>
</dbReference>
<sequence>MSMRLRLLTVGGTALVGTYSFYQDDIKRATRPVIFWSQMFPIFAHYRFVEWRQNQFSKKDELMSKKNDQEWSELHKHYAPKVLKVILDLGGIYIKVGQVLATRPDVAPEIYREVFKVLLDGVPGICGETARQMVKDGLGSDIETVFSEFNDVPIAAASIAQVHKAKLLDGKDVVIKIQHPNAFEMFKSDIQTVSRFVRLAQPEQAIIMDELEKQFFMEFDFEREAWALSTIHKNMKRVAPHIKVPLPVPGLVKTNIFVMDYIPGVKLIDAVMENASKQASRFGYTLEQFQEAAKNPSILFTTRYLLDQAWTKILGGLCSIYNFAFGFLGRIEIEPTKYNIRKLYNELLYIQGHQILIDGIFNGDPHPGNILVTPQGNLGLIDYGQVKVISRKDRRDLAKLILLLAEGVSKKDETIALAKELGFETMKGNDFVMYKTCVIGLDRDDLEITEGKGIQAYMEYLDSLDRTKTIPEQYVMAVRSCIILRGMAAVLGPNHPPISICNEWKKLAQEAIKRFPPGEEDGIMPN</sequence>
<dbReference type="CDD" id="cd05121">
    <property type="entry name" value="ABC1_ADCK3-like"/>
    <property type="match status" value="1"/>
</dbReference>
<gene>
    <name evidence="2" type="ORF">HK103_004899</name>
</gene>
<dbReference type="AlphaFoldDB" id="A0AAD5UJ08"/>
<name>A0AAD5UJ08_9FUNG</name>
<protein>
    <recommendedName>
        <fullName evidence="1">ABC1 atypical kinase-like domain-containing protein</fullName>
    </recommendedName>
</protein>
<reference evidence="2" key="1">
    <citation type="submission" date="2020-05" db="EMBL/GenBank/DDBJ databases">
        <title>Phylogenomic resolution of chytrid fungi.</title>
        <authorList>
            <person name="Stajich J.E."/>
            <person name="Amses K."/>
            <person name="Simmons R."/>
            <person name="Seto K."/>
            <person name="Myers J."/>
            <person name="Bonds A."/>
            <person name="Quandt C.A."/>
            <person name="Barry K."/>
            <person name="Liu P."/>
            <person name="Grigoriev I."/>
            <person name="Longcore J.E."/>
            <person name="James T.Y."/>
        </authorList>
    </citation>
    <scope>NUCLEOTIDE SEQUENCE</scope>
    <source>
        <strain evidence="2">PLAUS21</strain>
    </source>
</reference>
<dbReference type="Proteomes" id="UP001210925">
    <property type="component" value="Unassembled WGS sequence"/>
</dbReference>
<organism evidence="2 3">
    <name type="scientific">Boothiomyces macroporosus</name>
    <dbReference type="NCBI Taxonomy" id="261099"/>
    <lineage>
        <taxon>Eukaryota</taxon>
        <taxon>Fungi</taxon>
        <taxon>Fungi incertae sedis</taxon>
        <taxon>Chytridiomycota</taxon>
        <taxon>Chytridiomycota incertae sedis</taxon>
        <taxon>Chytridiomycetes</taxon>
        <taxon>Rhizophydiales</taxon>
        <taxon>Terramycetaceae</taxon>
        <taxon>Boothiomyces</taxon>
    </lineage>
</organism>
<dbReference type="PANTHER" id="PTHR43173:SF34">
    <property type="entry name" value="ABC1 ATYPICAL KINASE-LIKE DOMAIN-CONTAINING PROTEIN"/>
    <property type="match status" value="1"/>
</dbReference>
<dbReference type="InterPro" id="IPR051130">
    <property type="entry name" value="Mito_struct-func_regulator"/>
</dbReference>
<dbReference type="InterPro" id="IPR011009">
    <property type="entry name" value="Kinase-like_dom_sf"/>
</dbReference>